<dbReference type="InterPro" id="IPR017452">
    <property type="entry name" value="GPCR_Rhodpsn_7TM"/>
</dbReference>
<feature type="transmembrane region" description="Helical" evidence="5">
    <location>
        <begin position="130"/>
        <end position="147"/>
    </location>
</feature>
<keyword evidence="2 5" id="KW-0812">Transmembrane</keyword>
<feature type="transmembrane region" description="Helical" evidence="5">
    <location>
        <begin position="41"/>
        <end position="59"/>
    </location>
</feature>
<evidence type="ECO:0000313" key="8">
    <source>
        <dbReference type="Proteomes" id="UP000008281"/>
    </source>
</evidence>
<evidence type="ECO:0000313" key="7">
    <source>
        <dbReference type="EMBL" id="EFP03490.1"/>
    </source>
</evidence>
<evidence type="ECO:0000259" key="6">
    <source>
        <dbReference type="PROSITE" id="PS50262"/>
    </source>
</evidence>
<feature type="transmembrane region" description="Helical" evidence="5">
    <location>
        <begin position="106"/>
        <end position="123"/>
    </location>
</feature>
<dbReference type="GO" id="GO:0008528">
    <property type="term" value="F:G protein-coupled peptide receptor activity"/>
    <property type="evidence" value="ECO:0007669"/>
    <property type="project" value="InterPro"/>
</dbReference>
<dbReference type="SUPFAM" id="SSF81321">
    <property type="entry name" value="Family A G protein-coupled receptor-like"/>
    <property type="match status" value="1"/>
</dbReference>
<proteinExistence type="predicted"/>
<evidence type="ECO:0000256" key="5">
    <source>
        <dbReference type="SAM" id="Phobius"/>
    </source>
</evidence>
<organism evidence="8">
    <name type="scientific">Caenorhabditis remanei</name>
    <name type="common">Caenorhabditis vulgaris</name>
    <dbReference type="NCBI Taxonomy" id="31234"/>
    <lineage>
        <taxon>Eukaryota</taxon>
        <taxon>Metazoa</taxon>
        <taxon>Ecdysozoa</taxon>
        <taxon>Nematoda</taxon>
        <taxon>Chromadorea</taxon>
        <taxon>Rhabditida</taxon>
        <taxon>Rhabditina</taxon>
        <taxon>Rhabditomorpha</taxon>
        <taxon>Rhabditoidea</taxon>
        <taxon>Rhabditidae</taxon>
        <taxon>Peloderinae</taxon>
        <taxon>Caenorhabditis</taxon>
    </lineage>
</organism>
<dbReference type="Pfam" id="PF10324">
    <property type="entry name" value="7TM_GPCR_Srw"/>
    <property type="match status" value="1"/>
</dbReference>
<dbReference type="AlphaFoldDB" id="E3MJ55"/>
<feature type="transmembrane region" description="Helical" evidence="5">
    <location>
        <begin position="66"/>
        <end position="86"/>
    </location>
</feature>
<keyword evidence="3 5" id="KW-1133">Transmembrane helix</keyword>
<dbReference type="PANTHER" id="PTHR22751">
    <property type="entry name" value="G-PROTEIN COUPLED RECEPTOR-RELATED"/>
    <property type="match status" value="1"/>
</dbReference>
<reference evidence="7" key="1">
    <citation type="submission" date="2007-07" db="EMBL/GenBank/DDBJ databases">
        <title>PCAP assembly of the Caenorhabditis remanei genome.</title>
        <authorList>
            <consortium name="The Caenorhabditis remanei Sequencing Consortium"/>
            <person name="Wilson R.K."/>
        </authorList>
    </citation>
    <scope>NUCLEOTIDE SEQUENCE [LARGE SCALE GENOMIC DNA]</scope>
    <source>
        <strain evidence="7">PB4641</strain>
    </source>
</reference>
<dbReference type="OrthoDB" id="5862069at2759"/>
<keyword evidence="4 5" id="KW-0472">Membrane</keyword>
<accession>E3MJ55</accession>
<name>E3MJ55_CAERE</name>
<dbReference type="InterPro" id="IPR019427">
    <property type="entry name" value="7TM_GPCR_serpentine_rcpt_Srw"/>
</dbReference>
<evidence type="ECO:0000256" key="2">
    <source>
        <dbReference type="ARBA" id="ARBA00022692"/>
    </source>
</evidence>
<dbReference type="PROSITE" id="PS50262">
    <property type="entry name" value="G_PROTEIN_RECEP_F1_2"/>
    <property type="match status" value="1"/>
</dbReference>
<dbReference type="EMBL" id="DS268449">
    <property type="protein sequence ID" value="EFP03490.1"/>
    <property type="molecule type" value="Genomic_DNA"/>
</dbReference>
<dbReference type="OMA" id="ARTICYI"/>
<gene>
    <name evidence="7" type="ORF">CRE_09494</name>
</gene>
<dbReference type="GO" id="GO:0016020">
    <property type="term" value="C:membrane"/>
    <property type="evidence" value="ECO:0007669"/>
    <property type="project" value="UniProtKB-SubCell"/>
</dbReference>
<feature type="transmembrane region" description="Helical" evidence="5">
    <location>
        <begin position="159"/>
        <end position="180"/>
    </location>
</feature>
<dbReference type="InParanoid" id="E3MJ55"/>
<dbReference type="PANTHER" id="PTHR22751:SF288">
    <property type="entry name" value="G-PROTEIN COUPLED RECEPTORS FAMILY 1 PROFILE DOMAIN-CONTAINING PROTEIN"/>
    <property type="match status" value="1"/>
</dbReference>
<comment type="subcellular location">
    <subcellularLocation>
        <location evidence="1">Membrane</location>
    </subcellularLocation>
</comment>
<keyword evidence="8" id="KW-1185">Reference proteome</keyword>
<evidence type="ECO:0000256" key="1">
    <source>
        <dbReference type="ARBA" id="ARBA00004370"/>
    </source>
</evidence>
<evidence type="ECO:0000256" key="3">
    <source>
        <dbReference type="ARBA" id="ARBA00022989"/>
    </source>
</evidence>
<feature type="transmembrane region" description="Helical" evidence="5">
    <location>
        <begin position="285"/>
        <end position="311"/>
    </location>
</feature>
<feature type="transmembrane region" description="Helical" evidence="5">
    <location>
        <begin position="248"/>
        <end position="273"/>
    </location>
</feature>
<dbReference type="Proteomes" id="UP000008281">
    <property type="component" value="Unassembled WGS sequence"/>
</dbReference>
<dbReference type="Gene3D" id="1.20.1070.10">
    <property type="entry name" value="Rhodopsin 7-helix transmembrane proteins"/>
    <property type="match status" value="1"/>
</dbReference>
<protein>
    <recommendedName>
        <fullName evidence="6">G-protein coupled receptors family 1 profile domain-containing protein</fullName>
    </recommendedName>
</protein>
<evidence type="ECO:0000256" key="4">
    <source>
        <dbReference type="ARBA" id="ARBA00023136"/>
    </source>
</evidence>
<dbReference type="HOGENOM" id="CLU_043715_1_0_1"/>
<sequence length="348" mass="40433">MNEAYCGPRDFPGYQKSTARTICYILYLLESFAETVYLGDIYIYILAILINIFHFLVLTRKSMRSSSINIIMAYVAFFDIASQFYWIQQEVNSYYQDVQICVHGKFWYYLQVIGNFLYWIHSVSRRHSTWLSFSIAVIRTLVVRYPMNTSFEKLSKPKTAHLCVIGLSILTLPLIVLGFFEKEAWYVGWTPCEPSGSFKYWNTGTSDFFMANKSFLFNLYNSADGILSKLKSRQQMMSSRTNKSTTKLVFYLAITFFLAEFPLGIITMLYIVIPSPKKFPMFPYFLYHFFNLFSLFLSVTTCTHMVVCLFLSSQYRETISVFVCRGCVVKTKDSISLRTAPMTVTTIL</sequence>
<feature type="domain" description="G-protein coupled receptors family 1 profile" evidence="6">
    <location>
        <begin position="50"/>
        <end position="308"/>
    </location>
</feature>